<dbReference type="PRINTS" id="PR00110">
    <property type="entry name" value="ALPHAAMYLASE"/>
</dbReference>
<sequence length="595" mass="68224">MGDCRVVGLLVNAQHFPTSRSGICSSSSSLGLHQGFVQRSNEKQWQQQQLPTREGCPQKVAARKKSMLTRRKGRILGMRVGEAAATAATTPPHKEGGHERFDGKEMHKRLFEYHKGGQTRPARPIPVDNLDVLLFQGFNWESPKRYPWWTYLQSKVEELVELGVTDLWLPPACQSVDKNGYLPGQLYNLDASRYGKSMELRDLIDMLHTRNICAIADIVINHRTAGHQDPRGHWNIFDGGVEDKRLAWGAWAVVDDDAYDSGGQGHHDSGESYAAAPDLDHTQKQVQDELTDWMNWLRAEIAFDGWRFDYAKGYAPEFCGLYCERTNPTFSVGEVWTTLSYQGSRPSANQDAHRQRLCDWIDGTGGRVCAFDFTTKGILQAAVQDELWRLRDSNGKPPGLIGWWPQRAVTFVDNHDTGSTQRHWSFPDNKVAMGYAYILTHPGIPCIFYDHYFEWDLKTQIQELVQIRKRNFINAESKITILLAESDMYVANIADRVILKLGPRMDMGRLAPSEQDWKLASYGDRFAVWESRRLPPPKIESQFAEPELEWPRVEPSHKVHLIDKMTHRTKQRILEEIPNLVDDDEREKFKDELKY</sequence>
<protein>
    <recommendedName>
        <fullName evidence="4 9">Alpha-amylase</fullName>
        <ecNumber evidence="4 9">3.2.1.1</ecNumber>
    </recommendedName>
</protein>
<feature type="region of interest" description="Disordered" evidence="10">
    <location>
        <begin position="82"/>
        <end position="102"/>
    </location>
</feature>
<evidence type="ECO:0000256" key="2">
    <source>
        <dbReference type="ARBA" id="ARBA00001913"/>
    </source>
</evidence>
<dbReference type="SMART" id="SM00810">
    <property type="entry name" value="Alpha-amyl_C2"/>
    <property type="match status" value="1"/>
</dbReference>
<dbReference type="InterPro" id="IPR017853">
    <property type="entry name" value="GH"/>
</dbReference>
<evidence type="ECO:0000256" key="10">
    <source>
        <dbReference type="SAM" id="MobiDB-lite"/>
    </source>
</evidence>
<dbReference type="CDD" id="cd11314">
    <property type="entry name" value="AmyAc_arch_bac_plant_AmyA"/>
    <property type="match status" value="1"/>
</dbReference>
<dbReference type="InterPro" id="IPR012850">
    <property type="entry name" value="A-amylase_bs_C"/>
</dbReference>
<evidence type="ECO:0000256" key="1">
    <source>
        <dbReference type="ARBA" id="ARBA00000548"/>
    </source>
</evidence>
<dbReference type="EC" id="3.2.1.1" evidence="4 9"/>
<gene>
    <name evidence="13" type="ORF">CSSPJE1EN1_LOCUS12879</name>
</gene>
<evidence type="ECO:0000259" key="11">
    <source>
        <dbReference type="SMART" id="SM00642"/>
    </source>
</evidence>
<comment type="catalytic activity">
    <reaction evidence="1 9">
        <text>Endohydrolysis of (1-&gt;4)-alpha-D-glucosidic linkages in polysaccharides containing three or more (1-&gt;4)-alpha-linked D-glucose units.</text>
        <dbReference type="EC" id="3.2.1.1"/>
    </reaction>
</comment>
<feature type="domain" description="Glycosyl hydrolase family 13 catalytic" evidence="11">
    <location>
        <begin position="132"/>
        <end position="468"/>
    </location>
</feature>
<evidence type="ECO:0000256" key="6">
    <source>
        <dbReference type="ARBA" id="ARBA00023277"/>
    </source>
</evidence>
<dbReference type="Pfam" id="PF07821">
    <property type="entry name" value="Alpha-amyl_C2"/>
    <property type="match status" value="1"/>
</dbReference>
<dbReference type="SUPFAM" id="SSF51445">
    <property type="entry name" value="(Trans)glycosidases"/>
    <property type="match status" value="1"/>
</dbReference>
<evidence type="ECO:0000256" key="7">
    <source>
        <dbReference type="ARBA" id="ARBA00023295"/>
    </source>
</evidence>
<evidence type="ECO:0000256" key="5">
    <source>
        <dbReference type="ARBA" id="ARBA00022801"/>
    </source>
</evidence>
<dbReference type="SUPFAM" id="SSF51011">
    <property type="entry name" value="Glycosyl hydrolase domain"/>
    <property type="match status" value="1"/>
</dbReference>
<dbReference type="Proteomes" id="UP001497444">
    <property type="component" value="Chromosome 19"/>
</dbReference>
<dbReference type="PANTHER" id="PTHR43447">
    <property type="entry name" value="ALPHA-AMYLASE"/>
    <property type="match status" value="1"/>
</dbReference>
<evidence type="ECO:0000256" key="8">
    <source>
        <dbReference type="RuleBase" id="RU003615"/>
    </source>
</evidence>
<dbReference type="SMART" id="SM00642">
    <property type="entry name" value="Aamy"/>
    <property type="match status" value="1"/>
</dbReference>
<dbReference type="InterPro" id="IPR006046">
    <property type="entry name" value="Alpha_amylase"/>
</dbReference>
<dbReference type="EMBL" id="OZ020114">
    <property type="protein sequence ID" value="CAK9267401.1"/>
    <property type="molecule type" value="Genomic_DNA"/>
</dbReference>
<dbReference type="Gene3D" id="2.60.40.1180">
    <property type="entry name" value="Golgi alpha-mannosidase II"/>
    <property type="match status" value="1"/>
</dbReference>
<organism evidence="13 14">
    <name type="scientific">Sphagnum jensenii</name>
    <dbReference type="NCBI Taxonomy" id="128206"/>
    <lineage>
        <taxon>Eukaryota</taxon>
        <taxon>Viridiplantae</taxon>
        <taxon>Streptophyta</taxon>
        <taxon>Embryophyta</taxon>
        <taxon>Bryophyta</taxon>
        <taxon>Sphagnophytina</taxon>
        <taxon>Sphagnopsida</taxon>
        <taxon>Sphagnales</taxon>
        <taxon>Sphagnaceae</taxon>
        <taxon>Sphagnum</taxon>
    </lineage>
</organism>
<evidence type="ECO:0000313" key="14">
    <source>
        <dbReference type="Proteomes" id="UP001497444"/>
    </source>
</evidence>
<keyword evidence="5 9" id="KW-0378">Hydrolase</keyword>
<evidence type="ECO:0000256" key="9">
    <source>
        <dbReference type="RuleBase" id="RU361134"/>
    </source>
</evidence>
<keyword evidence="7 9" id="KW-0326">Glycosidase</keyword>
<accession>A0ABP0WNI6</accession>
<feature type="domain" description="Alpha-amylase C-terminal beta-sheet" evidence="12">
    <location>
        <begin position="469"/>
        <end position="531"/>
    </location>
</feature>
<evidence type="ECO:0000256" key="4">
    <source>
        <dbReference type="ARBA" id="ARBA00012595"/>
    </source>
</evidence>
<dbReference type="Pfam" id="PF00128">
    <property type="entry name" value="Alpha-amylase"/>
    <property type="match status" value="1"/>
</dbReference>
<reference evidence="13" key="1">
    <citation type="submission" date="2024-02" db="EMBL/GenBank/DDBJ databases">
        <authorList>
            <consortium name="ELIXIR-Norway"/>
            <consortium name="Elixir Norway"/>
        </authorList>
    </citation>
    <scope>NUCLEOTIDE SEQUENCE</scope>
</reference>
<evidence type="ECO:0000313" key="13">
    <source>
        <dbReference type="EMBL" id="CAK9267401.1"/>
    </source>
</evidence>
<keyword evidence="14" id="KW-1185">Reference proteome</keyword>
<proteinExistence type="inferred from homology"/>
<feature type="compositionally biased region" description="Basic and acidic residues" evidence="10">
    <location>
        <begin position="92"/>
        <end position="102"/>
    </location>
</feature>
<evidence type="ECO:0000256" key="3">
    <source>
        <dbReference type="ARBA" id="ARBA00008061"/>
    </source>
</evidence>
<dbReference type="InterPro" id="IPR013780">
    <property type="entry name" value="Glyco_hydro_b"/>
</dbReference>
<comment type="similarity">
    <text evidence="3 8">Belongs to the glycosyl hydrolase 13 family.</text>
</comment>
<keyword evidence="6 9" id="KW-0119">Carbohydrate metabolism</keyword>
<dbReference type="Gene3D" id="3.20.20.80">
    <property type="entry name" value="Glycosidases"/>
    <property type="match status" value="1"/>
</dbReference>
<name>A0ABP0WNI6_9BRYO</name>
<comment type="cofactor">
    <cofactor evidence="2">
        <name>Ca(2+)</name>
        <dbReference type="ChEBI" id="CHEBI:29108"/>
    </cofactor>
</comment>
<evidence type="ECO:0000259" key="12">
    <source>
        <dbReference type="SMART" id="SM00810"/>
    </source>
</evidence>
<dbReference type="InterPro" id="IPR006047">
    <property type="entry name" value="GH13_cat_dom"/>
</dbReference>